<evidence type="ECO:0000313" key="1">
    <source>
        <dbReference type="EMBL" id="KAF4342645.1"/>
    </source>
</evidence>
<organism evidence="1 2">
    <name type="scientific">Fusarium beomiforme</name>
    <dbReference type="NCBI Taxonomy" id="44412"/>
    <lineage>
        <taxon>Eukaryota</taxon>
        <taxon>Fungi</taxon>
        <taxon>Dikarya</taxon>
        <taxon>Ascomycota</taxon>
        <taxon>Pezizomycotina</taxon>
        <taxon>Sordariomycetes</taxon>
        <taxon>Hypocreomycetidae</taxon>
        <taxon>Hypocreales</taxon>
        <taxon>Nectriaceae</taxon>
        <taxon>Fusarium</taxon>
        <taxon>Fusarium burgessii species complex</taxon>
    </lineage>
</organism>
<name>A0A9P5APQ2_9HYPO</name>
<proteinExistence type="predicted"/>
<evidence type="ECO:0000313" key="2">
    <source>
        <dbReference type="Proteomes" id="UP000730481"/>
    </source>
</evidence>
<dbReference type="OrthoDB" id="5043178at2759"/>
<protein>
    <submittedName>
        <fullName evidence="1">Uncharacterized protein</fullName>
    </submittedName>
</protein>
<reference evidence="1" key="1">
    <citation type="journal article" date="2017" name="Mycologia">
        <title>Fusarium algeriense, sp. nov., a novel toxigenic crown rot pathogen of durum wheat from Algeria is nested in the Fusarium burgessii species complex.</title>
        <authorList>
            <person name="Laraba I."/>
            <person name="Keddad A."/>
            <person name="Boureghda H."/>
            <person name="Abdallah N."/>
            <person name="Vaughan M.M."/>
            <person name="Proctor R.H."/>
            <person name="Busman M."/>
            <person name="O'Donnell K."/>
        </authorList>
    </citation>
    <scope>NUCLEOTIDE SEQUENCE</scope>
    <source>
        <strain evidence="1">NRRL 25174</strain>
    </source>
</reference>
<dbReference type="AlphaFoldDB" id="A0A9P5APQ2"/>
<dbReference type="EMBL" id="PVQB02000126">
    <property type="protein sequence ID" value="KAF4342645.1"/>
    <property type="molecule type" value="Genomic_DNA"/>
</dbReference>
<sequence length="210" mass="24862">MADPDDHRPWRFKIYDYNYKTVEIPTEQVSQYPTFEQHFICAPSCGSNIRRLKSMCCSCVVDIVAVFLSDGKFFNLHTDQCCICRCRSTDYFHRAVAIYDFAAEFELDILAILVLKQLPEFSKKPRFLKLLEDLYLLAMARSLKIRVGEEGEILLGGYLSAFERRNEFHDTMQVKFIRQRIDNQMKARLRWLQKEASRRAETMRRQHDIL</sequence>
<comment type="caution">
    <text evidence="1">The sequence shown here is derived from an EMBL/GenBank/DDBJ whole genome shotgun (WGS) entry which is preliminary data.</text>
</comment>
<accession>A0A9P5APQ2</accession>
<gene>
    <name evidence="1" type="ORF">FBEOM_3418</name>
</gene>
<dbReference type="Proteomes" id="UP000730481">
    <property type="component" value="Unassembled WGS sequence"/>
</dbReference>
<keyword evidence="2" id="KW-1185">Reference proteome</keyword>
<reference evidence="1" key="2">
    <citation type="submission" date="2020-02" db="EMBL/GenBank/DDBJ databases">
        <title>Identification and distribution of gene clusters putatively required for synthesis of sphingolipid metabolism inhibitors in phylogenetically diverse species of the filamentous fungus Fusarium.</title>
        <authorList>
            <person name="Kim H.-S."/>
            <person name="Busman M."/>
            <person name="Brown D.W."/>
            <person name="Divon H."/>
            <person name="Uhlig S."/>
            <person name="Proctor R.H."/>
        </authorList>
    </citation>
    <scope>NUCLEOTIDE SEQUENCE</scope>
    <source>
        <strain evidence="1">NRRL 25174</strain>
    </source>
</reference>